<protein>
    <submittedName>
        <fullName evidence="1">Uncharacterized protein</fullName>
    </submittedName>
</protein>
<accession>A0AA86R175</accession>
<evidence type="ECO:0000313" key="2">
    <source>
        <dbReference type="EMBL" id="CAL5999766.1"/>
    </source>
</evidence>
<name>A0AA86R175_9EUKA</name>
<keyword evidence="3" id="KW-1185">Reference proteome</keyword>
<evidence type="ECO:0000313" key="3">
    <source>
        <dbReference type="Proteomes" id="UP001642409"/>
    </source>
</evidence>
<gene>
    <name evidence="2" type="ORF">HINF_LOCUS16373</name>
    <name evidence="1" type="ORF">HINF_LOCUS57454</name>
</gene>
<sequence length="163" mass="20109">MVLLQLTEQEIKLFEEAFKTVVQRRTTQIPRIFFETTKDAFNVYKNFDEFQIVNFWKDIADLCKLDRQRAYKFFRFTYSRQFYTDLNLFKQKIEQSVFDILIEYPEKDSTTHLNVWKRIWQDYYNFGLHYDATDQYVRNCVNKYYKKKKVGDNHIVQDEQQIV</sequence>
<comment type="caution">
    <text evidence="1">The sequence shown here is derived from an EMBL/GenBank/DDBJ whole genome shotgun (WGS) entry which is preliminary data.</text>
</comment>
<reference evidence="1" key="1">
    <citation type="submission" date="2023-06" db="EMBL/GenBank/DDBJ databases">
        <authorList>
            <person name="Kurt Z."/>
        </authorList>
    </citation>
    <scope>NUCLEOTIDE SEQUENCE</scope>
</reference>
<dbReference type="EMBL" id="CAXDID020000040">
    <property type="protein sequence ID" value="CAL5999766.1"/>
    <property type="molecule type" value="Genomic_DNA"/>
</dbReference>
<evidence type="ECO:0000313" key="1">
    <source>
        <dbReference type="EMBL" id="CAI9969809.1"/>
    </source>
</evidence>
<organism evidence="1">
    <name type="scientific">Hexamita inflata</name>
    <dbReference type="NCBI Taxonomy" id="28002"/>
    <lineage>
        <taxon>Eukaryota</taxon>
        <taxon>Metamonada</taxon>
        <taxon>Diplomonadida</taxon>
        <taxon>Hexamitidae</taxon>
        <taxon>Hexamitinae</taxon>
        <taxon>Hexamita</taxon>
    </lineage>
</organism>
<reference evidence="2 3" key="2">
    <citation type="submission" date="2024-07" db="EMBL/GenBank/DDBJ databases">
        <authorList>
            <person name="Akdeniz Z."/>
        </authorList>
    </citation>
    <scope>NUCLEOTIDE SEQUENCE [LARGE SCALE GENOMIC DNA]</scope>
</reference>
<dbReference type="EMBL" id="CATOUU010001064">
    <property type="protein sequence ID" value="CAI9969809.1"/>
    <property type="molecule type" value="Genomic_DNA"/>
</dbReference>
<dbReference type="AlphaFoldDB" id="A0AA86R175"/>
<proteinExistence type="predicted"/>
<dbReference type="Proteomes" id="UP001642409">
    <property type="component" value="Unassembled WGS sequence"/>
</dbReference>